<dbReference type="STRING" id="1150626.PHAMO_280114"/>
<dbReference type="Proteomes" id="UP000004169">
    <property type="component" value="Unassembled WGS sequence"/>
</dbReference>
<dbReference type="OrthoDB" id="9777169at2"/>
<dbReference type="EMBL" id="CAHP01000021">
    <property type="protein sequence ID" value="CCG41580.1"/>
    <property type="molecule type" value="Genomic_DNA"/>
</dbReference>
<sequence length="79" mass="8726">MIPSGPRFPRLVEHLHRLGPRAMGELLAEIATEWDIPDDDLVSTLERYGRLSPEMLAALNGVRFASPPMTAITGGKETR</sequence>
<gene>
    <name evidence="1" type="ORF">PHAMO_280114</name>
</gene>
<evidence type="ECO:0000313" key="1">
    <source>
        <dbReference type="EMBL" id="CCG41580.1"/>
    </source>
</evidence>
<evidence type="ECO:0000313" key="2">
    <source>
        <dbReference type="Proteomes" id="UP000004169"/>
    </source>
</evidence>
<reference evidence="1 2" key="1">
    <citation type="journal article" date="2012" name="J. Bacteriol.">
        <title>Draft Genome Sequence of the Purple Photosynthetic Bacterium Phaeospirillum molischianum DSM120, a Particularly Versatile Bacterium.</title>
        <authorList>
            <person name="Duquesne K."/>
            <person name="Prima V."/>
            <person name="Ji B."/>
            <person name="Rouy Z."/>
            <person name="Medigue C."/>
            <person name="Talla E."/>
            <person name="Sturgis J.N."/>
        </authorList>
    </citation>
    <scope>NUCLEOTIDE SEQUENCE [LARGE SCALE GENOMIC DNA]</scope>
    <source>
        <strain evidence="2">DSM120</strain>
    </source>
</reference>
<dbReference type="AlphaFoldDB" id="H8FT92"/>
<comment type="caution">
    <text evidence="1">The sequence shown here is derived from an EMBL/GenBank/DDBJ whole genome shotgun (WGS) entry which is preliminary data.</text>
</comment>
<accession>H8FT92</accession>
<organism evidence="1 2">
    <name type="scientific">Magnetospirillum molischianum DSM 120</name>
    <dbReference type="NCBI Taxonomy" id="1150626"/>
    <lineage>
        <taxon>Bacteria</taxon>
        <taxon>Pseudomonadati</taxon>
        <taxon>Pseudomonadota</taxon>
        <taxon>Alphaproteobacteria</taxon>
        <taxon>Rhodospirillales</taxon>
        <taxon>Rhodospirillaceae</taxon>
        <taxon>Magnetospirillum</taxon>
    </lineage>
</organism>
<keyword evidence="2" id="KW-1185">Reference proteome</keyword>
<dbReference type="RefSeq" id="WP_002728801.1">
    <property type="nucleotide sequence ID" value="NZ_CAHP01000021.1"/>
</dbReference>
<protein>
    <submittedName>
        <fullName evidence="1">Uncharacterized protein</fullName>
    </submittedName>
</protein>
<proteinExistence type="predicted"/>
<name>H8FT92_MAGML</name>